<dbReference type="RefSeq" id="WP_015557436.1">
    <property type="nucleotide sequence ID" value="NC_021039.1"/>
</dbReference>
<sequence length="134" mass="14496">MTQVTDTAPKLYTLLLPTFTITVTDFTLSGGRQLREEPTVADDSRMISPGVRRHTLTLMGFVPDSDAATLAPKLEQLCSSNTALTFSFAGMHFESLHTEQYAVRQCKTLSAAQVQLTLAGVGEISQVTGEEDAT</sequence>
<dbReference type="HOGENOM" id="CLU_1894673_0_0_9"/>
<dbReference type="AlphaFoldDB" id="D4LA84"/>
<dbReference type="Proteomes" id="UP000007054">
    <property type="component" value="Chromosome"/>
</dbReference>
<accession>D4LA84</accession>
<proteinExistence type="predicted"/>
<organism evidence="1 2">
    <name type="scientific">Ruminococcus champanellensis (strain DSM 18848 / JCM 17042 / KCTC 15320 / 18P13)</name>
    <dbReference type="NCBI Taxonomy" id="213810"/>
    <lineage>
        <taxon>Bacteria</taxon>
        <taxon>Bacillati</taxon>
        <taxon>Bacillota</taxon>
        <taxon>Clostridia</taxon>
        <taxon>Eubacteriales</taxon>
        <taxon>Oscillospiraceae</taxon>
        <taxon>Ruminococcus</taxon>
    </lineage>
</organism>
<dbReference type="BioCyc" id="RCHA213810:RUM_RS01365-MONOMER"/>
<evidence type="ECO:0000313" key="1">
    <source>
        <dbReference type="EMBL" id="CBL16529.1"/>
    </source>
</evidence>
<dbReference type="GeneID" id="83155120"/>
<dbReference type="PATRIC" id="fig|213810.4.peg.191"/>
<gene>
    <name evidence="1" type="ordered locus">RUM_02860</name>
</gene>
<keyword evidence="2" id="KW-1185">Reference proteome</keyword>
<evidence type="ECO:0008006" key="3">
    <source>
        <dbReference type="Google" id="ProtNLM"/>
    </source>
</evidence>
<protein>
    <recommendedName>
        <fullName evidence="3">Phage tail protein</fullName>
    </recommendedName>
</protein>
<reference evidence="1" key="2">
    <citation type="submission" date="2010-03" db="EMBL/GenBank/DDBJ databases">
        <authorList>
            <person name="Pajon A."/>
        </authorList>
    </citation>
    <scope>NUCLEOTIDE SEQUENCE</scope>
    <source>
        <strain evidence="1">Type strain: 18P13</strain>
    </source>
</reference>
<dbReference type="EMBL" id="FP929052">
    <property type="protein sequence ID" value="CBL16529.1"/>
    <property type="molecule type" value="Genomic_DNA"/>
</dbReference>
<reference evidence="1" key="1">
    <citation type="submission" date="2010-03" db="EMBL/GenBank/DDBJ databases">
        <title>The genome sequence of Ruminococcus sp. 18P13.</title>
        <authorList>
            <consortium name="metaHIT consortium -- http://www.metahit.eu/"/>
            <person name="Pajon A."/>
            <person name="Turner K."/>
            <person name="Parkhill J."/>
            <person name="Bernalier A."/>
        </authorList>
    </citation>
    <scope>NUCLEOTIDE SEQUENCE [LARGE SCALE GENOMIC DNA]</scope>
    <source>
        <strain evidence="1">Type strain: 18P13</strain>
    </source>
</reference>
<dbReference type="KEGG" id="rch:RUM_02860"/>
<evidence type="ECO:0000313" key="2">
    <source>
        <dbReference type="Proteomes" id="UP000007054"/>
    </source>
</evidence>
<dbReference type="STRING" id="213810.RUM_02860"/>
<name>D4LA84_RUMC1</name>